<keyword evidence="3" id="KW-1185">Reference proteome</keyword>
<protein>
    <submittedName>
        <fullName evidence="2">SKP2-like protein 1</fullName>
    </submittedName>
</protein>
<dbReference type="Proteomes" id="UP000485058">
    <property type="component" value="Unassembled WGS sequence"/>
</dbReference>
<dbReference type="SUPFAM" id="SSF52047">
    <property type="entry name" value="RNI-like"/>
    <property type="match status" value="1"/>
</dbReference>
<organism evidence="2 3">
    <name type="scientific">Haematococcus lacustris</name>
    <name type="common">Green alga</name>
    <name type="synonym">Haematococcus pluvialis</name>
    <dbReference type="NCBI Taxonomy" id="44745"/>
    <lineage>
        <taxon>Eukaryota</taxon>
        <taxon>Viridiplantae</taxon>
        <taxon>Chlorophyta</taxon>
        <taxon>core chlorophytes</taxon>
        <taxon>Chlorophyceae</taxon>
        <taxon>CS clade</taxon>
        <taxon>Chlamydomonadales</taxon>
        <taxon>Haematococcaceae</taxon>
        <taxon>Haematococcus</taxon>
    </lineage>
</organism>
<accession>A0A699ZGD6</accession>
<comment type="subcellular location">
    <subcellularLocation>
        <location evidence="1">Cytoplasm</location>
        <location evidence="1">Cytoskeleton</location>
        <location evidence="1">Cilium axoneme</location>
    </subcellularLocation>
</comment>
<gene>
    <name evidence="2" type="ORF">HaLaN_18219</name>
</gene>
<dbReference type="GO" id="GO:0005930">
    <property type="term" value="C:axoneme"/>
    <property type="evidence" value="ECO:0007669"/>
    <property type="project" value="UniProtKB-SubCell"/>
</dbReference>
<reference evidence="2 3" key="1">
    <citation type="submission" date="2020-02" db="EMBL/GenBank/DDBJ databases">
        <title>Draft genome sequence of Haematococcus lacustris strain NIES-144.</title>
        <authorList>
            <person name="Morimoto D."/>
            <person name="Nakagawa S."/>
            <person name="Yoshida T."/>
            <person name="Sawayama S."/>
        </authorList>
    </citation>
    <scope>NUCLEOTIDE SEQUENCE [LARGE SCALE GENOMIC DNA]</scope>
    <source>
        <strain evidence="2 3">NIES-144</strain>
    </source>
</reference>
<dbReference type="EMBL" id="BLLF01001742">
    <property type="protein sequence ID" value="GFH21005.1"/>
    <property type="molecule type" value="Genomic_DNA"/>
</dbReference>
<name>A0A699ZGD6_HAELA</name>
<dbReference type="Gene3D" id="3.80.10.10">
    <property type="entry name" value="Ribonuclease Inhibitor"/>
    <property type="match status" value="1"/>
</dbReference>
<dbReference type="InterPro" id="IPR032675">
    <property type="entry name" value="LRR_dom_sf"/>
</dbReference>
<comment type="caution">
    <text evidence="2">The sequence shown here is derived from an EMBL/GenBank/DDBJ whole genome shotgun (WGS) entry which is preliminary data.</text>
</comment>
<proteinExistence type="predicted"/>
<evidence type="ECO:0000256" key="1">
    <source>
        <dbReference type="ARBA" id="ARBA00004430"/>
    </source>
</evidence>
<sequence>MLALQRLQLYGGPCLGDDEAAQLAVNCTALVSLQLQRCQALTATGVCSIIRHCPQLVELDVCGCPLVLEELVVSKAA</sequence>
<evidence type="ECO:0000313" key="2">
    <source>
        <dbReference type="EMBL" id="GFH21005.1"/>
    </source>
</evidence>
<dbReference type="AlphaFoldDB" id="A0A699ZGD6"/>
<evidence type="ECO:0000313" key="3">
    <source>
        <dbReference type="Proteomes" id="UP000485058"/>
    </source>
</evidence>